<name>M3VGS0_GORML</name>
<reference evidence="1 2" key="1">
    <citation type="submission" date="2013-02" db="EMBL/GenBank/DDBJ databases">
        <title>Whole genome shotgun sequence of Gordonia malaquae NBRC 108250.</title>
        <authorList>
            <person name="Yoshida I."/>
            <person name="Hosoyama A."/>
            <person name="Tsuchikane K."/>
            <person name="Ando Y."/>
            <person name="Baba S."/>
            <person name="Ohji S."/>
            <person name="Hamada M."/>
            <person name="Tamura T."/>
            <person name="Yamazoe A."/>
            <person name="Yamazaki S."/>
            <person name="Fujita N."/>
        </authorList>
    </citation>
    <scope>NUCLEOTIDE SEQUENCE [LARGE SCALE GENOMIC DNA]</scope>
    <source>
        <strain evidence="1 2">NBRC 108250</strain>
    </source>
</reference>
<dbReference type="OrthoDB" id="4373586at2"/>
<dbReference type="EMBL" id="BAOP01000029">
    <property type="protein sequence ID" value="GAC81159.1"/>
    <property type="molecule type" value="Genomic_DNA"/>
</dbReference>
<comment type="caution">
    <text evidence="1">The sequence shown here is derived from an EMBL/GenBank/DDBJ whole genome shotgun (WGS) entry which is preliminary data.</text>
</comment>
<protein>
    <submittedName>
        <fullName evidence="1">Uncharacterized protein</fullName>
    </submittedName>
</protein>
<keyword evidence="2" id="KW-1185">Reference proteome</keyword>
<dbReference type="STRING" id="410332.SAMN04488550_1177"/>
<dbReference type="RefSeq" id="WP_008380707.1">
    <property type="nucleotide sequence ID" value="NZ_BAOP01000029.1"/>
</dbReference>
<sequence>MHSPNRHTDELIAQVRRLLGVVEWLDQTASDHGHADDCCSGPLDALSAAKLDLPRLLHAFTLYSDGRPMVSYLSLDDGGLRVSHLWPADPAEHPVEPVVVGPYSLAPNEKPGDRGQVTVAWDPMTFTGTATYTAPPDPRRGLRAVR</sequence>
<evidence type="ECO:0000313" key="1">
    <source>
        <dbReference type="EMBL" id="GAC81159.1"/>
    </source>
</evidence>
<organism evidence="1 2">
    <name type="scientific">Gordonia malaquae NBRC 108250</name>
    <dbReference type="NCBI Taxonomy" id="1223542"/>
    <lineage>
        <taxon>Bacteria</taxon>
        <taxon>Bacillati</taxon>
        <taxon>Actinomycetota</taxon>
        <taxon>Actinomycetes</taxon>
        <taxon>Mycobacteriales</taxon>
        <taxon>Gordoniaceae</taxon>
        <taxon>Gordonia</taxon>
    </lineage>
</organism>
<dbReference type="AlphaFoldDB" id="M3VGS0"/>
<proteinExistence type="predicted"/>
<dbReference type="Proteomes" id="UP000035009">
    <property type="component" value="Unassembled WGS sequence"/>
</dbReference>
<evidence type="ECO:0000313" key="2">
    <source>
        <dbReference type="Proteomes" id="UP000035009"/>
    </source>
</evidence>
<accession>M3VGS0</accession>
<dbReference type="eggNOG" id="ENOG5031W2Q">
    <property type="taxonomic scope" value="Bacteria"/>
</dbReference>
<gene>
    <name evidence="1" type="ORF">GM1_029_00620</name>
</gene>